<proteinExistence type="predicted"/>
<protein>
    <recommendedName>
        <fullName evidence="1">Integrase catalytic domain-containing protein</fullName>
    </recommendedName>
</protein>
<dbReference type="eggNOG" id="COG2801">
    <property type="taxonomic scope" value="Bacteria"/>
</dbReference>
<dbReference type="Pfam" id="PF13333">
    <property type="entry name" value="rve_2"/>
    <property type="match status" value="1"/>
</dbReference>
<sequence>MESWNHSFKVEATHEEKFVKRTIIKNHVFEYIEIYYNRMRLHLMISYKSSELFEVKKVA</sequence>
<dbReference type="InterPro" id="IPR001584">
    <property type="entry name" value="Integrase_cat-core"/>
</dbReference>
<dbReference type="EMBL" id="JH413801">
    <property type="protein sequence ID" value="EHL32300.1"/>
    <property type="molecule type" value="Genomic_DNA"/>
</dbReference>
<accession>G9EKE9</accession>
<keyword evidence="3" id="KW-1185">Reference proteome</keyword>
<dbReference type="InParanoid" id="G9EKE9"/>
<dbReference type="Proteomes" id="UP000002770">
    <property type="component" value="Unassembled WGS sequence"/>
</dbReference>
<dbReference type="GO" id="GO:0015074">
    <property type="term" value="P:DNA integration"/>
    <property type="evidence" value="ECO:0007669"/>
    <property type="project" value="InterPro"/>
</dbReference>
<evidence type="ECO:0000259" key="1">
    <source>
        <dbReference type="Pfam" id="PF13333"/>
    </source>
</evidence>
<dbReference type="HOGENOM" id="CLU_027402_41_5_6"/>
<name>G9EKE9_9GAMM</name>
<dbReference type="STRING" id="658187.LDG_5679"/>
<gene>
    <name evidence="2" type="ORF">LDG_5679</name>
</gene>
<evidence type="ECO:0000313" key="2">
    <source>
        <dbReference type="EMBL" id="EHL32300.1"/>
    </source>
</evidence>
<organism evidence="2 3">
    <name type="scientific">Legionella drancourtii LLAP12</name>
    <dbReference type="NCBI Taxonomy" id="658187"/>
    <lineage>
        <taxon>Bacteria</taxon>
        <taxon>Pseudomonadati</taxon>
        <taxon>Pseudomonadota</taxon>
        <taxon>Gammaproteobacteria</taxon>
        <taxon>Legionellales</taxon>
        <taxon>Legionellaceae</taxon>
        <taxon>Legionella</taxon>
    </lineage>
</organism>
<dbReference type="AlphaFoldDB" id="G9EKE9"/>
<feature type="domain" description="Integrase catalytic" evidence="1">
    <location>
        <begin position="2"/>
        <end position="54"/>
    </location>
</feature>
<evidence type="ECO:0000313" key="3">
    <source>
        <dbReference type="Proteomes" id="UP000002770"/>
    </source>
</evidence>
<reference evidence="2 3" key="1">
    <citation type="journal article" date="2011" name="BMC Genomics">
        <title>Insight into cross-talk between intra-amoebal pathogens.</title>
        <authorList>
            <person name="Gimenez G."/>
            <person name="Bertelli C."/>
            <person name="Moliner C."/>
            <person name="Robert C."/>
            <person name="Raoult D."/>
            <person name="Fournier P.E."/>
            <person name="Greub G."/>
        </authorList>
    </citation>
    <scope>NUCLEOTIDE SEQUENCE [LARGE SCALE GENOMIC DNA]</scope>
    <source>
        <strain evidence="2 3">LLAP12</strain>
    </source>
</reference>